<gene>
    <name evidence="1" type="ORF">SAMN05421841_2390</name>
</gene>
<reference evidence="2" key="1">
    <citation type="submission" date="2016-10" db="EMBL/GenBank/DDBJ databases">
        <authorList>
            <person name="Varghese N."/>
            <person name="Submissions S."/>
        </authorList>
    </citation>
    <scope>NUCLEOTIDE SEQUENCE [LARGE SCALE GENOMIC DNA]</scope>
    <source>
        <strain evidence="2">DSM 17724</strain>
    </source>
</reference>
<dbReference type="EMBL" id="FOIU01000001">
    <property type="protein sequence ID" value="SEW33319.1"/>
    <property type="molecule type" value="Genomic_DNA"/>
</dbReference>
<evidence type="ECO:0000313" key="2">
    <source>
        <dbReference type="Proteomes" id="UP000199469"/>
    </source>
</evidence>
<dbReference type="RefSeq" id="WP_131797477.1">
    <property type="nucleotide sequence ID" value="NZ_FOIU01000001.1"/>
</dbReference>
<dbReference type="AlphaFoldDB" id="A0A1I0QZY7"/>
<dbReference type="Proteomes" id="UP000199469">
    <property type="component" value="Unassembled WGS sequence"/>
</dbReference>
<protein>
    <recommendedName>
        <fullName evidence="3">Haemolysin activator HlyB C-terminal domain-containing protein</fullName>
    </recommendedName>
</protein>
<dbReference type="SUPFAM" id="SSF56300">
    <property type="entry name" value="Metallo-dependent phosphatases"/>
    <property type="match status" value="1"/>
</dbReference>
<keyword evidence="2" id="KW-1185">Reference proteome</keyword>
<proteinExistence type="predicted"/>
<dbReference type="OrthoDB" id="333971at2"/>
<evidence type="ECO:0000313" key="1">
    <source>
        <dbReference type="EMBL" id="SEW33319.1"/>
    </source>
</evidence>
<sequence>MRTLILLLCLVGYTLSGQKAKNVSHIIYAVGNIGCENYNNEVLRELGNLSRSSDSTTILFLGNNVSISDFNQSNGETKKKLDNQLSYFKGNKGNIFFIPGPLDWAAGVKGLEKERHYISAGLDKNDVFLLKDGCPLKKVVLDRATDLLLVDSNWILADWDKLPNINEECEIKSKTAFYTEIEDEIVKSQNKTVLIALCHPPMAVGKYNNFLSFGISPQEISNKYYKDFSNKLLTIAQRFKNVVFVAGHETNLQYIIERQIPIIISGSINLENKANKGLGLQFSSDNPGFAKITTYTDESIELAFYSVTNKFISPIFKTEVVAAGSQSVSEEYNEKHTPAYIYKSVYEPKELKHSNLYSFFWGKHYREDYITPIRAKVALLDTLYGGLEVLRKGGGHQTNSLRLEGRYGNEFNLRSVKKSSLRFIQYFLFKTQYLDPVWGDTYFVNLLKDYWTTANPFAPLTIATLSDAIGIYHANPELYYIPKQKALGNYNDEYGENLYYIEEQISNKLAEVKSFGNHNKIIGTSKLIQNLQRKDRAYVDQSLYIRTRLFDNILGDFDRHSEQWRWAEDKYNDSTFIYSPIPRDRDQAFSDFDGPIFGLIRALVPSMRFMQRYNGKYKQIRWFNDAGDDLDRMVLRNDKEEDWVREAIYIKEHLTKDVVEDALNKIPEGVNTKKKEEIKSSLFQRIEGIEQHSRNLYNYLKSFVIITGTEKGDWFVITRQPDGVTVIKGYRINDGKKTTLFWDTEYNSKVTKEIWLYGLDSEDIFEVVGEGQSLIPIKIIGGKNNDTYRFSNARKIHVYDQKSEPNTFETKVNKYLTDNYEINNYDFMKGRRDVYTILPSISYNPDDGITFGGALRYIKNDLVRNPFTAQHNLSAFYYTATGGGRIEYEGEFARVLGNLNLGFNAGFSTANYTNNFFGLGNNTVNNSDMEYNRVIMSQRWISPSLLYKGYYGSKIYTAIKYEYIDVENTPGRYINLADIDADLFNGQEFYSITAGYSYSNFDDFSFPQKGVGLGVITGYSVNFSKNKKYAFIIPELRLTSRVNKKGSLVVATKIKANYIFNSDFEFFQAVNLGQNEGLRGFRNQRFSGKSFIYQSTDLRLSLGSLRNGILPLSFGLYAGFDYGRVWVDNEFSNKWHTSQGGGIFVNVAGLSTANVAYFNSSDGGRLNIRLDFSF</sequence>
<dbReference type="STRING" id="356305.SAMN05421841_2390"/>
<organism evidence="1 2">
    <name type="scientific">Chryseobacterium wanjuense</name>
    <dbReference type="NCBI Taxonomy" id="356305"/>
    <lineage>
        <taxon>Bacteria</taxon>
        <taxon>Pseudomonadati</taxon>
        <taxon>Bacteroidota</taxon>
        <taxon>Flavobacteriia</taxon>
        <taxon>Flavobacteriales</taxon>
        <taxon>Weeksellaceae</taxon>
        <taxon>Chryseobacterium group</taxon>
        <taxon>Chryseobacterium</taxon>
    </lineage>
</organism>
<evidence type="ECO:0008006" key="3">
    <source>
        <dbReference type="Google" id="ProtNLM"/>
    </source>
</evidence>
<name>A0A1I0QZY7_9FLAO</name>
<dbReference type="Gene3D" id="3.60.21.10">
    <property type="match status" value="1"/>
</dbReference>
<dbReference type="InterPro" id="IPR029052">
    <property type="entry name" value="Metallo-depent_PP-like"/>
</dbReference>
<accession>A0A1I0QZY7</accession>